<gene>
    <name evidence="5" type="ORF">VE01_09464</name>
</gene>
<dbReference type="GO" id="GO:0000228">
    <property type="term" value="C:nuclear chromosome"/>
    <property type="evidence" value="ECO:0007669"/>
    <property type="project" value="TreeGrafter"/>
</dbReference>
<dbReference type="GO" id="GO:0003677">
    <property type="term" value="F:DNA binding"/>
    <property type="evidence" value="ECO:0007669"/>
    <property type="project" value="UniProtKB-KW"/>
</dbReference>
<dbReference type="SUPFAM" id="SSF49417">
    <property type="entry name" value="p53-like transcription factors"/>
    <property type="match status" value="1"/>
</dbReference>
<feature type="DNA-binding region" description="NDT80" evidence="2">
    <location>
        <begin position="1"/>
        <end position="198"/>
    </location>
</feature>
<feature type="region of interest" description="Disordered" evidence="3">
    <location>
        <begin position="205"/>
        <end position="231"/>
    </location>
</feature>
<dbReference type="RefSeq" id="XP_059319329.1">
    <property type="nucleotide sequence ID" value="XM_059464069.1"/>
</dbReference>
<dbReference type="PROSITE" id="PS51517">
    <property type="entry name" value="NDT80"/>
    <property type="match status" value="1"/>
</dbReference>
<dbReference type="PANTHER" id="PTHR35144:SF4">
    <property type="entry name" value="TRANSCRIPTION FACTOR VIB-1"/>
    <property type="match status" value="1"/>
</dbReference>
<keyword evidence="6" id="KW-1185">Reference proteome</keyword>
<evidence type="ECO:0000259" key="4">
    <source>
        <dbReference type="PROSITE" id="PS51517"/>
    </source>
</evidence>
<sequence>MDQYGEPAKLDVVAQIHGKFFLSEIATHTGENTIMQPELTCYRRNLFQISGSIICPAGPLSVDTGYGESMSIVSHEITVSATESVEGHNIRLVVIPWKTPPANSPDLPEQEPVAIPIDILGNEDKNNETISQQIAWSRLQFRVATANNGRRKEIQQHFILRLKLISTLADGSRVCTVESATAPMVVRGRSPRNFQARKEIPLVGSSALPRGHNSRVSPSQKKDSLIPKRPGIAKPATMGLLKRPFHYPQWNQAQQQSRHAAPPTTPFSQPWSSIAAYSNEIQRLHTVQDPPPLHRLPEQILPIESSSQHLYSPTASLSAQFDPNQRPMISPRYTEVPHNPLYQPFEYAPAPAPWSITKTDGPTYGAALHLPPQQPPYQTEQVHARDDTQNIAYTWSAAG</sequence>
<protein>
    <recommendedName>
        <fullName evidence="4">NDT80 domain-containing protein</fullName>
    </recommendedName>
</protein>
<feature type="region of interest" description="Disordered" evidence="3">
    <location>
        <begin position="251"/>
        <end position="271"/>
    </location>
</feature>
<dbReference type="Gene3D" id="2.60.40.1390">
    <property type="entry name" value="NDT80 DNA-binding domain"/>
    <property type="match status" value="1"/>
</dbReference>
<dbReference type="InterPro" id="IPR008967">
    <property type="entry name" value="p53-like_TF_DNA-bd_sf"/>
</dbReference>
<dbReference type="InterPro" id="IPR052605">
    <property type="entry name" value="Fungal_trans_regulator"/>
</dbReference>
<organism evidence="5 6">
    <name type="scientific">Pseudogymnoascus verrucosus</name>
    <dbReference type="NCBI Taxonomy" id="342668"/>
    <lineage>
        <taxon>Eukaryota</taxon>
        <taxon>Fungi</taxon>
        <taxon>Dikarya</taxon>
        <taxon>Ascomycota</taxon>
        <taxon>Pezizomycotina</taxon>
        <taxon>Leotiomycetes</taxon>
        <taxon>Thelebolales</taxon>
        <taxon>Thelebolaceae</taxon>
        <taxon>Pseudogymnoascus</taxon>
    </lineage>
</organism>
<dbReference type="EMBL" id="KV460266">
    <property type="protein sequence ID" value="OBT92543.2"/>
    <property type="molecule type" value="Genomic_DNA"/>
</dbReference>
<evidence type="ECO:0000313" key="5">
    <source>
        <dbReference type="EMBL" id="OBT92543.2"/>
    </source>
</evidence>
<name>A0A1B8G9P1_9PEZI</name>
<dbReference type="GO" id="GO:0051321">
    <property type="term" value="P:meiotic cell cycle"/>
    <property type="evidence" value="ECO:0007669"/>
    <property type="project" value="TreeGrafter"/>
</dbReference>
<dbReference type="PANTHER" id="PTHR35144">
    <property type="entry name" value="MEIOSIS-SPECIFIC TRANSCRIPTION FACTOR NDT80"/>
    <property type="match status" value="1"/>
</dbReference>
<dbReference type="Pfam" id="PF05224">
    <property type="entry name" value="NDT80_PhoG"/>
    <property type="match status" value="1"/>
</dbReference>
<evidence type="ECO:0000256" key="3">
    <source>
        <dbReference type="SAM" id="MobiDB-lite"/>
    </source>
</evidence>
<dbReference type="InterPro" id="IPR024061">
    <property type="entry name" value="NDT80_DNA-bd_dom"/>
</dbReference>
<dbReference type="InterPro" id="IPR037141">
    <property type="entry name" value="NDT80_DNA-bd_dom_sf"/>
</dbReference>
<dbReference type="GeneID" id="28842850"/>
<accession>A0A1B8G9P1</accession>
<evidence type="ECO:0000256" key="2">
    <source>
        <dbReference type="PROSITE-ProRule" id="PRU00850"/>
    </source>
</evidence>
<dbReference type="GO" id="GO:0045944">
    <property type="term" value="P:positive regulation of transcription by RNA polymerase II"/>
    <property type="evidence" value="ECO:0007669"/>
    <property type="project" value="TreeGrafter"/>
</dbReference>
<evidence type="ECO:0000256" key="1">
    <source>
        <dbReference type="ARBA" id="ARBA00023125"/>
    </source>
</evidence>
<feature type="domain" description="NDT80" evidence="4">
    <location>
        <begin position="1"/>
        <end position="198"/>
    </location>
</feature>
<dbReference type="Proteomes" id="UP000091956">
    <property type="component" value="Unassembled WGS sequence"/>
</dbReference>
<proteinExistence type="predicted"/>
<dbReference type="AlphaFoldDB" id="A0A1B8G9P1"/>
<dbReference type="GO" id="GO:0003700">
    <property type="term" value="F:DNA-binding transcription factor activity"/>
    <property type="evidence" value="ECO:0007669"/>
    <property type="project" value="UniProtKB-UniRule"/>
</dbReference>
<reference evidence="5 6" key="1">
    <citation type="submission" date="2016-03" db="EMBL/GenBank/DDBJ databases">
        <title>Comparative genomics of Pseudogymnoascus destructans, the fungus causing white-nose syndrome of bats.</title>
        <authorList>
            <person name="Palmer J.M."/>
            <person name="Drees K.P."/>
            <person name="Foster J.T."/>
            <person name="Lindner D.L."/>
        </authorList>
    </citation>
    <scope>NUCLEOTIDE SEQUENCE [LARGE SCALE GENOMIC DNA]</scope>
    <source>
        <strain evidence="5 6">UAMH 10579</strain>
    </source>
</reference>
<keyword evidence="1 2" id="KW-0238">DNA-binding</keyword>
<evidence type="ECO:0000313" key="6">
    <source>
        <dbReference type="Proteomes" id="UP000091956"/>
    </source>
</evidence>
<reference evidence="6" key="2">
    <citation type="journal article" date="2018" name="Nat. Commun.">
        <title>Extreme sensitivity to ultraviolet light in the fungal pathogen causing white-nose syndrome of bats.</title>
        <authorList>
            <person name="Palmer J.M."/>
            <person name="Drees K.P."/>
            <person name="Foster J.T."/>
            <person name="Lindner D.L."/>
        </authorList>
    </citation>
    <scope>NUCLEOTIDE SEQUENCE [LARGE SCALE GENOMIC DNA]</scope>
    <source>
        <strain evidence="6">UAMH 10579</strain>
    </source>
</reference>